<dbReference type="InterPro" id="IPR036397">
    <property type="entry name" value="RNaseH_sf"/>
</dbReference>
<evidence type="ECO:0000256" key="1">
    <source>
        <dbReference type="ARBA" id="ARBA00022722"/>
    </source>
</evidence>
<dbReference type="OrthoDB" id="1920326at2759"/>
<gene>
    <name evidence="4" type="ORF">Taro_043334</name>
</gene>
<name>A0A843WR48_COLES</name>
<dbReference type="GO" id="GO:0005737">
    <property type="term" value="C:cytoplasm"/>
    <property type="evidence" value="ECO:0007669"/>
    <property type="project" value="TreeGrafter"/>
</dbReference>
<evidence type="ECO:0000313" key="4">
    <source>
        <dbReference type="EMBL" id="MQM10437.1"/>
    </source>
</evidence>
<comment type="caution">
    <text evidence="4">The sequence shown here is derived from an EMBL/GenBank/DDBJ whole genome shotgun (WGS) entry which is preliminary data.</text>
</comment>
<organism evidence="4 5">
    <name type="scientific">Colocasia esculenta</name>
    <name type="common">Wild taro</name>
    <name type="synonym">Arum esculentum</name>
    <dbReference type="NCBI Taxonomy" id="4460"/>
    <lineage>
        <taxon>Eukaryota</taxon>
        <taxon>Viridiplantae</taxon>
        <taxon>Streptophyta</taxon>
        <taxon>Embryophyta</taxon>
        <taxon>Tracheophyta</taxon>
        <taxon>Spermatophyta</taxon>
        <taxon>Magnoliopsida</taxon>
        <taxon>Liliopsida</taxon>
        <taxon>Araceae</taxon>
        <taxon>Aroideae</taxon>
        <taxon>Colocasieae</taxon>
        <taxon>Colocasia</taxon>
    </lineage>
</organism>
<dbReference type="PANTHER" id="PTHR13620:SF105">
    <property type="entry name" value="OS01G0737700 PROTEIN"/>
    <property type="match status" value="1"/>
</dbReference>
<dbReference type="InterPro" id="IPR002562">
    <property type="entry name" value="3'-5'_exonuclease_dom"/>
</dbReference>
<reference evidence="4" key="1">
    <citation type="submission" date="2017-07" db="EMBL/GenBank/DDBJ databases">
        <title>Taro Niue Genome Assembly and Annotation.</title>
        <authorList>
            <person name="Atibalentja N."/>
            <person name="Keating K."/>
            <person name="Fields C.J."/>
        </authorList>
    </citation>
    <scope>NUCLEOTIDE SEQUENCE</scope>
    <source>
        <strain evidence="4">Niue_2</strain>
        <tissue evidence="4">Leaf</tissue>
    </source>
</reference>
<dbReference type="SUPFAM" id="SSF53098">
    <property type="entry name" value="Ribonuclease H-like"/>
    <property type="match status" value="1"/>
</dbReference>
<dbReference type="InterPro" id="IPR012337">
    <property type="entry name" value="RNaseH-like_sf"/>
</dbReference>
<evidence type="ECO:0000256" key="2">
    <source>
        <dbReference type="ARBA" id="ARBA00022801"/>
    </source>
</evidence>
<dbReference type="Pfam" id="PF01612">
    <property type="entry name" value="DNA_pol_A_exo1"/>
    <property type="match status" value="1"/>
</dbReference>
<dbReference type="GO" id="GO:0005634">
    <property type="term" value="C:nucleus"/>
    <property type="evidence" value="ECO:0007669"/>
    <property type="project" value="TreeGrafter"/>
</dbReference>
<dbReference type="GO" id="GO:0006139">
    <property type="term" value="P:nucleobase-containing compound metabolic process"/>
    <property type="evidence" value="ECO:0007669"/>
    <property type="project" value="InterPro"/>
</dbReference>
<accession>A0A843WR48</accession>
<proteinExistence type="predicted"/>
<protein>
    <recommendedName>
        <fullName evidence="3">3'-5' exonuclease domain-containing protein</fullName>
    </recommendedName>
</protein>
<dbReference type="FunFam" id="3.30.420.10:FF:000054">
    <property type="entry name" value="Werner Syndrome-like exonuclease"/>
    <property type="match status" value="1"/>
</dbReference>
<dbReference type="GO" id="GO:0008408">
    <property type="term" value="F:3'-5' exonuclease activity"/>
    <property type="evidence" value="ECO:0007669"/>
    <property type="project" value="InterPro"/>
</dbReference>
<sequence>MVLLFSRIICYKSWGLSCCYHPWFPLPPPSPASINESDNIMTTYTTAGAEVEAWLRDILRIHRRRLRFLVVGLDAEWLPERRRGEHNPVALLQLCVGRRCLLFHIIHADYVPRELARFLGDSRFNFVGVRVDYDARKLAEDYELQVRNAVELGGLAAGELQREELRRAGLSGLARVVMGVDQLEKSKRVTLSRWDAPWLSLQQVKYACVDAFVSFEVGRRLLAGDF</sequence>
<keyword evidence="1" id="KW-0540">Nuclease</keyword>
<dbReference type="AlphaFoldDB" id="A0A843WR48"/>
<dbReference type="CDD" id="cd06141">
    <property type="entry name" value="WRN_exo"/>
    <property type="match status" value="1"/>
</dbReference>
<keyword evidence="2" id="KW-0378">Hydrolase</keyword>
<dbReference type="Proteomes" id="UP000652761">
    <property type="component" value="Unassembled WGS sequence"/>
</dbReference>
<evidence type="ECO:0000259" key="3">
    <source>
        <dbReference type="Pfam" id="PF01612"/>
    </source>
</evidence>
<evidence type="ECO:0000313" key="5">
    <source>
        <dbReference type="Proteomes" id="UP000652761"/>
    </source>
</evidence>
<dbReference type="EMBL" id="NMUH01004674">
    <property type="protein sequence ID" value="MQM10437.1"/>
    <property type="molecule type" value="Genomic_DNA"/>
</dbReference>
<keyword evidence="5" id="KW-1185">Reference proteome</keyword>
<feature type="domain" description="3'-5' exonuclease" evidence="3">
    <location>
        <begin position="62"/>
        <end position="220"/>
    </location>
</feature>
<dbReference type="Gene3D" id="3.30.420.10">
    <property type="entry name" value="Ribonuclease H-like superfamily/Ribonuclease H"/>
    <property type="match status" value="1"/>
</dbReference>
<dbReference type="GO" id="GO:0003676">
    <property type="term" value="F:nucleic acid binding"/>
    <property type="evidence" value="ECO:0007669"/>
    <property type="project" value="InterPro"/>
</dbReference>
<dbReference type="InterPro" id="IPR051132">
    <property type="entry name" value="3-5_Exonuclease_domain"/>
</dbReference>
<dbReference type="PANTHER" id="PTHR13620">
    <property type="entry name" value="3-5 EXONUCLEASE"/>
    <property type="match status" value="1"/>
</dbReference>